<organism evidence="10 11">
    <name type="scientific">Serratia plymuthica</name>
    <dbReference type="NCBI Taxonomy" id="82996"/>
    <lineage>
        <taxon>Bacteria</taxon>
        <taxon>Pseudomonadati</taxon>
        <taxon>Pseudomonadota</taxon>
        <taxon>Gammaproteobacteria</taxon>
        <taxon>Enterobacterales</taxon>
        <taxon>Yersiniaceae</taxon>
        <taxon>Serratia</taxon>
    </lineage>
</organism>
<reference evidence="10 11" key="1">
    <citation type="submission" date="2020-12" db="EMBL/GenBank/DDBJ databases">
        <title>FDA dAtabase for Regulatory Grade micrObial Sequences (FDA-ARGOS): Supporting development and validation of Infectious Disease Dx tests.</title>
        <authorList>
            <person name="Sproer C."/>
            <person name="Gronow S."/>
            <person name="Severitt S."/>
            <person name="Schroder I."/>
            <person name="Tallon L."/>
            <person name="Sadzewicz L."/>
            <person name="Zhao X."/>
            <person name="Boylan J."/>
            <person name="Ott S."/>
            <person name="Bowen H."/>
            <person name="Vavikolanu K."/>
            <person name="Mehta A."/>
            <person name="Aluvathingal J."/>
            <person name="Nadendla S."/>
            <person name="Lowell S."/>
            <person name="Myers T."/>
            <person name="Yan Y."/>
            <person name="Sichtig H."/>
        </authorList>
    </citation>
    <scope>NUCLEOTIDE SEQUENCE [LARGE SCALE GENOMIC DNA]</scope>
    <source>
        <strain evidence="10 11">FDAARGOS_907</strain>
    </source>
</reference>
<keyword evidence="3" id="KW-1003">Cell membrane</keyword>
<evidence type="ECO:0000256" key="3">
    <source>
        <dbReference type="ARBA" id="ARBA00022475"/>
    </source>
</evidence>
<evidence type="ECO:0000313" key="10">
    <source>
        <dbReference type="EMBL" id="QPS19920.1"/>
    </source>
</evidence>
<keyword evidence="6 9" id="KW-0812">Transmembrane</keyword>
<evidence type="ECO:0000256" key="9">
    <source>
        <dbReference type="SAM" id="Phobius"/>
    </source>
</evidence>
<evidence type="ECO:0000256" key="8">
    <source>
        <dbReference type="ARBA" id="ARBA00023136"/>
    </source>
</evidence>
<feature type="transmembrane region" description="Helical" evidence="9">
    <location>
        <begin position="6"/>
        <end position="24"/>
    </location>
</feature>
<keyword evidence="4" id="KW-0997">Cell inner membrane</keyword>
<dbReference type="RefSeq" id="WP_063196836.1">
    <property type="nucleotide sequence ID" value="NZ_CAMITG010000005.1"/>
</dbReference>
<sequence>MYKKHALYALTVVCITVLVFIWMIKDRFCGLEIYQKDITILMTLTCM</sequence>
<dbReference type="EMBL" id="CP065673">
    <property type="protein sequence ID" value="QPS19920.1"/>
    <property type="molecule type" value="Genomic_DNA"/>
</dbReference>
<comment type="similarity">
    <text evidence="2">Belongs to the Hok/Gef family.</text>
</comment>
<keyword evidence="11" id="KW-1185">Reference proteome</keyword>
<dbReference type="InterPro" id="IPR000021">
    <property type="entry name" value="Hok/gef_toxin"/>
</dbReference>
<evidence type="ECO:0000256" key="1">
    <source>
        <dbReference type="ARBA" id="ARBA00004377"/>
    </source>
</evidence>
<evidence type="ECO:0000256" key="6">
    <source>
        <dbReference type="ARBA" id="ARBA00022692"/>
    </source>
</evidence>
<keyword evidence="8 9" id="KW-0472">Membrane</keyword>
<keyword evidence="5" id="KW-1277">Toxin-antitoxin system</keyword>
<evidence type="ECO:0000256" key="2">
    <source>
        <dbReference type="ARBA" id="ARBA00008629"/>
    </source>
</evidence>
<dbReference type="Pfam" id="PF01848">
    <property type="entry name" value="HOK_GEF"/>
    <property type="match status" value="1"/>
</dbReference>
<evidence type="ECO:0000256" key="4">
    <source>
        <dbReference type="ARBA" id="ARBA00022519"/>
    </source>
</evidence>
<keyword evidence="7 9" id="KW-1133">Transmembrane helix</keyword>
<accession>A0A7T2SQR7</accession>
<proteinExistence type="inferred from homology"/>
<evidence type="ECO:0000313" key="11">
    <source>
        <dbReference type="Proteomes" id="UP000594967"/>
    </source>
</evidence>
<dbReference type="Proteomes" id="UP000594967">
    <property type="component" value="Chromosome"/>
</dbReference>
<comment type="subcellular location">
    <subcellularLocation>
        <location evidence="1">Cell inner membrane</location>
        <topology evidence="1">Single-pass membrane protein</topology>
    </subcellularLocation>
</comment>
<protein>
    <submittedName>
        <fullName evidence="10">Hok/Gef family protein</fullName>
    </submittedName>
</protein>
<name>A0A7T2SQR7_SERPL</name>
<evidence type="ECO:0000256" key="5">
    <source>
        <dbReference type="ARBA" id="ARBA00022649"/>
    </source>
</evidence>
<evidence type="ECO:0000256" key="7">
    <source>
        <dbReference type="ARBA" id="ARBA00022989"/>
    </source>
</evidence>
<gene>
    <name evidence="10" type="ORF">I6G64_20460</name>
</gene>